<organism evidence="1 2">
    <name type="scientific">Arachis hypogaea</name>
    <name type="common">Peanut</name>
    <dbReference type="NCBI Taxonomy" id="3818"/>
    <lineage>
        <taxon>Eukaryota</taxon>
        <taxon>Viridiplantae</taxon>
        <taxon>Streptophyta</taxon>
        <taxon>Embryophyta</taxon>
        <taxon>Tracheophyta</taxon>
        <taxon>Spermatophyta</taxon>
        <taxon>Magnoliopsida</taxon>
        <taxon>eudicotyledons</taxon>
        <taxon>Gunneridae</taxon>
        <taxon>Pentapetalae</taxon>
        <taxon>rosids</taxon>
        <taxon>fabids</taxon>
        <taxon>Fabales</taxon>
        <taxon>Fabaceae</taxon>
        <taxon>Papilionoideae</taxon>
        <taxon>50 kb inversion clade</taxon>
        <taxon>dalbergioids sensu lato</taxon>
        <taxon>Dalbergieae</taxon>
        <taxon>Pterocarpus clade</taxon>
        <taxon>Arachis</taxon>
    </lineage>
</organism>
<name>A0A444X823_ARAHY</name>
<keyword evidence="2" id="KW-1185">Reference proteome</keyword>
<proteinExistence type="predicted"/>
<dbReference type="Proteomes" id="UP000289738">
    <property type="component" value="Chromosome B10"/>
</dbReference>
<reference evidence="1 2" key="1">
    <citation type="submission" date="2019-01" db="EMBL/GenBank/DDBJ databases">
        <title>Sequencing of cultivated peanut Arachis hypogaea provides insights into genome evolution and oil improvement.</title>
        <authorList>
            <person name="Chen X."/>
        </authorList>
    </citation>
    <scope>NUCLEOTIDE SEQUENCE [LARGE SCALE GENOMIC DNA]</scope>
    <source>
        <strain evidence="2">cv. Fuhuasheng</strain>
        <tissue evidence="1">Leaves</tissue>
    </source>
</reference>
<accession>A0A444X823</accession>
<protein>
    <submittedName>
        <fullName evidence="1">Uncharacterized protein</fullName>
    </submittedName>
</protein>
<gene>
    <name evidence="1" type="ORF">Ahy_B10g105439</name>
</gene>
<evidence type="ECO:0000313" key="2">
    <source>
        <dbReference type="Proteomes" id="UP000289738"/>
    </source>
</evidence>
<sequence length="75" mass="8747">MKCVEEEEGKEKAEQLHGATCKKECPALYQRLQRWGIFWPKMKSHSDELQASSNLVKKKKKVCRYVMFTIGNNLS</sequence>
<dbReference type="AlphaFoldDB" id="A0A444X823"/>
<dbReference type="EMBL" id="SDMP01000020">
    <property type="protein sequence ID" value="RYQ85822.1"/>
    <property type="molecule type" value="Genomic_DNA"/>
</dbReference>
<evidence type="ECO:0000313" key="1">
    <source>
        <dbReference type="EMBL" id="RYQ85822.1"/>
    </source>
</evidence>
<comment type="caution">
    <text evidence="1">The sequence shown here is derived from an EMBL/GenBank/DDBJ whole genome shotgun (WGS) entry which is preliminary data.</text>
</comment>